<dbReference type="EMBL" id="OANT01000002">
    <property type="protein sequence ID" value="SNX44059.1"/>
    <property type="molecule type" value="Genomic_DNA"/>
</dbReference>
<dbReference type="AlphaFoldDB" id="A0A240E777"/>
<proteinExistence type="predicted"/>
<accession>A0A240E777</accession>
<dbReference type="Pfam" id="PF03929">
    <property type="entry name" value="PepSY_TM"/>
    <property type="match status" value="1"/>
</dbReference>
<dbReference type="RefSeq" id="WP_097078326.1">
    <property type="nucleotide sequence ID" value="NZ_BAABHT010000010.1"/>
</dbReference>
<gene>
    <name evidence="3" type="ORF">SAMN05421731_102217</name>
</gene>
<feature type="transmembrane region" description="Helical" evidence="2">
    <location>
        <begin position="514"/>
        <end position="537"/>
    </location>
</feature>
<dbReference type="InterPro" id="IPR005625">
    <property type="entry name" value="PepSY-ass_TM"/>
</dbReference>
<feature type="transmembrane region" description="Helical" evidence="2">
    <location>
        <begin position="458"/>
        <end position="474"/>
    </location>
</feature>
<evidence type="ECO:0000256" key="1">
    <source>
        <dbReference type="SAM" id="MobiDB-lite"/>
    </source>
</evidence>
<feature type="transmembrane region" description="Helical" evidence="2">
    <location>
        <begin position="197"/>
        <end position="220"/>
    </location>
</feature>
<evidence type="ECO:0000313" key="4">
    <source>
        <dbReference type="Proteomes" id="UP000219042"/>
    </source>
</evidence>
<keyword evidence="2" id="KW-1133">Transmembrane helix</keyword>
<feature type="transmembrane region" description="Helical" evidence="2">
    <location>
        <begin position="481"/>
        <end position="502"/>
    </location>
</feature>
<sequence>MRVDGKSEGARQSMSWLHTWISLLLGWLLYAIFLTGTLSFFQNEISAWMKPELHQSLNTSSQQQQLQYALQYLNRHGQQAENWNIRFANDRQPTTMLNIRKVGEGRRRGGEIYLDTDTGQELKARETRGGGFLYRFHFELYGIDRIWGRWIVGVATLFMFVAIISGIITHKKIFSDFFTFRPGKGQRSWLDAHNATAVFALPFHIMITFSGLLLLMFLFMPWSINSNYSGGGQEFYQKLNEPQPKTPEQAARLAQQKLKDAQTQGGRGGRGGRQDVPEALPAAAMVNITALLQSAQQQWGDNPITSIRVNHPNTVESEIEIIASRAVTLLDRESIPSIKFNGVTGQIIDEAKPVNSTPKAIYTLVTWLHMAHGVDATLRWLLFLSGVLGTMMVASGLILWVVKRAPDVQKLGYKPFGHRFVEVMNVAAIVGLPIACAAYFWANRFIPAQVAERSAQEIRVFFIVWLMTLIYAIIRPHRQAWLELLAFVAAMYFFTPIINVATGGRVLWSSIYHGQWMIASFDIICLILGAIFAYSYYKLKRYKGLPIKAKKATKTVTAEEQA</sequence>
<reference evidence="4" key="1">
    <citation type="submission" date="2016-09" db="EMBL/GenBank/DDBJ databases">
        <authorList>
            <person name="Varghese N."/>
            <person name="Submissions S."/>
        </authorList>
    </citation>
    <scope>NUCLEOTIDE SEQUENCE [LARGE SCALE GENOMIC DNA]</scope>
    <source>
        <strain evidence="4">ANC 4466</strain>
    </source>
</reference>
<evidence type="ECO:0000256" key="2">
    <source>
        <dbReference type="SAM" id="Phobius"/>
    </source>
</evidence>
<feature type="transmembrane region" description="Helical" evidence="2">
    <location>
        <begin position="423"/>
        <end position="442"/>
    </location>
</feature>
<organism evidence="3 4">
    <name type="scientific">Acinetobacter puyangensis</name>
    <dbReference type="NCBI Taxonomy" id="1096779"/>
    <lineage>
        <taxon>Bacteria</taxon>
        <taxon>Pseudomonadati</taxon>
        <taxon>Pseudomonadota</taxon>
        <taxon>Gammaproteobacteria</taxon>
        <taxon>Moraxellales</taxon>
        <taxon>Moraxellaceae</taxon>
        <taxon>Acinetobacter</taxon>
    </lineage>
</organism>
<keyword evidence="2" id="KW-0812">Transmembrane</keyword>
<evidence type="ECO:0000313" key="3">
    <source>
        <dbReference type="EMBL" id="SNX44059.1"/>
    </source>
</evidence>
<feature type="transmembrane region" description="Helical" evidence="2">
    <location>
        <begin position="380"/>
        <end position="402"/>
    </location>
</feature>
<name>A0A240E777_9GAMM</name>
<dbReference type="PANTHER" id="PTHR34219">
    <property type="entry name" value="IRON-REGULATED INNER MEMBRANE PROTEIN-RELATED"/>
    <property type="match status" value="1"/>
</dbReference>
<dbReference type="Proteomes" id="UP000219042">
    <property type="component" value="Unassembled WGS sequence"/>
</dbReference>
<feature type="transmembrane region" description="Helical" evidence="2">
    <location>
        <begin position="20"/>
        <end position="41"/>
    </location>
</feature>
<feature type="region of interest" description="Disordered" evidence="1">
    <location>
        <begin position="255"/>
        <end position="275"/>
    </location>
</feature>
<keyword evidence="2" id="KW-0472">Membrane</keyword>
<dbReference type="OrthoDB" id="9776609at2"/>
<protein>
    <submittedName>
        <fullName evidence="3">Uncharacterized iron-regulated membrane protein</fullName>
    </submittedName>
</protein>
<keyword evidence="4" id="KW-1185">Reference proteome</keyword>
<feature type="transmembrane region" description="Helical" evidence="2">
    <location>
        <begin position="147"/>
        <end position="168"/>
    </location>
</feature>
<dbReference type="PANTHER" id="PTHR34219:SF4">
    <property type="entry name" value="PEPSY DOMAIN-CONTAINING PROTEIN"/>
    <property type="match status" value="1"/>
</dbReference>